<organism evidence="2 3">
    <name type="scientific">Pleurodeles waltl</name>
    <name type="common">Iberian ribbed newt</name>
    <dbReference type="NCBI Taxonomy" id="8319"/>
    <lineage>
        <taxon>Eukaryota</taxon>
        <taxon>Metazoa</taxon>
        <taxon>Chordata</taxon>
        <taxon>Craniata</taxon>
        <taxon>Vertebrata</taxon>
        <taxon>Euteleostomi</taxon>
        <taxon>Amphibia</taxon>
        <taxon>Batrachia</taxon>
        <taxon>Caudata</taxon>
        <taxon>Salamandroidea</taxon>
        <taxon>Salamandridae</taxon>
        <taxon>Pleurodelinae</taxon>
        <taxon>Pleurodeles</taxon>
    </lineage>
</organism>
<proteinExistence type="predicted"/>
<evidence type="ECO:0000313" key="3">
    <source>
        <dbReference type="Proteomes" id="UP001066276"/>
    </source>
</evidence>
<dbReference type="EMBL" id="JANPWB010000014">
    <property type="protein sequence ID" value="KAJ1097352.1"/>
    <property type="molecule type" value="Genomic_DNA"/>
</dbReference>
<dbReference type="AlphaFoldDB" id="A0AAV7M499"/>
<evidence type="ECO:0000256" key="1">
    <source>
        <dbReference type="SAM" id="MobiDB-lite"/>
    </source>
</evidence>
<reference evidence="2" key="1">
    <citation type="journal article" date="2022" name="bioRxiv">
        <title>Sequencing and chromosome-scale assembly of the giantPleurodeles waltlgenome.</title>
        <authorList>
            <person name="Brown T."/>
            <person name="Elewa A."/>
            <person name="Iarovenko S."/>
            <person name="Subramanian E."/>
            <person name="Araus A.J."/>
            <person name="Petzold A."/>
            <person name="Susuki M."/>
            <person name="Suzuki K.-i.T."/>
            <person name="Hayashi T."/>
            <person name="Toyoda A."/>
            <person name="Oliveira C."/>
            <person name="Osipova E."/>
            <person name="Leigh N.D."/>
            <person name="Simon A."/>
            <person name="Yun M.H."/>
        </authorList>
    </citation>
    <scope>NUCLEOTIDE SEQUENCE</scope>
    <source>
        <strain evidence="2">20211129_DDA</strain>
        <tissue evidence="2">Liver</tissue>
    </source>
</reference>
<feature type="region of interest" description="Disordered" evidence="1">
    <location>
        <begin position="13"/>
        <end position="191"/>
    </location>
</feature>
<name>A0AAV7M499_PLEWA</name>
<feature type="compositionally biased region" description="Basic and acidic residues" evidence="1">
    <location>
        <begin position="142"/>
        <end position="152"/>
    </location>
</feature>
<dbReference type="Proteomes" id="UP001066276">
    <property type="component" value="Chromosome 10"/>
</dbReference>
<sequence>MGNCLITWMMSPQLPLPRDFSPCDRTLPPPVVDPKPRPLSAQGVQQRARRRPPTRKWDGASVKRRETQGEIESRRPCGEEELKEVQGDRWPGEKMREEGERQGEGQREEDGRRRFHRKDSPPPSTRKRRGTSRRVCGEEDTAERNPEGRGFTRYDPACGIRYHRSGGGQERGKVRESGEDHLPRDLRKTES</sequence>
<feature type="compositionally biased region" description="Basic and acidic residues" evidence="1">
    <location>
        <begin position="55"/>
        <end position="112"/>
    </location>
</feature>
<feature type="compositionally biased region" description="Basic and acidic residues" evidence="1">
    <location>
        <begin position="170"/>
        <end position="191"/>
    </location>
</feature>
<protein>
    <submittedName>
        <fullName evidence="2">Uncharacterized protein</fullName>
    </submittedName>
</protein>
<evidence type="ECO:0000313" key="2">
    <source>
        <dbReference type="EMBL" id="KAJ1097352.1"/>
    </source>
</evidence>
<comment type="caution">
    <text evidence="2">The sequence shown here is derived from an EMBL/GenBank/DDBJ whole genome shotgun (WGS) entry which is preliminary data.</text>
</comment>
<keyword evidence="3" id="KW-1185">Reference proteome</keyword>
<accession>A0AAV7M499</accession>
<gene>
    <name evidence="2" type="ORF">NDU88_002472</name>
</gene>